<comment type="caution">
    <text evidence="2">The sequence shown here is derived from an EMBL/GenBank/DDBJ whole genome shotgun (WGS) entry which is preliminary data.</text>
</comment>
<dbReference type="InterPro" id="IPR011029">
    <property type="entry name" value="DEATH-like_dom_sf"/>
</dbReference>
<dbReference type="EMBL" id="CASHTH010001727">
    <property type="protein sequence ID" value="CAI8019117.1"/>
    <property type="molecule type" value="Genomic_DNA"/>
</dbReference>
<evidence type="ECO:0000313" key="2">
    <source>
        <dbReference type="EMBL" id="CAI8019117.1"/>
    </source>
</evidence>
<name>A0AA35RXS3_GEOBA</name>
<reference evidence="2" key="1">
    <citation type="submission" date="2023-03" db="EMBL/GenBank/DDBJ databases">
        <authorList>
            <person name="Steffen K."/>
            <person name="Cardenas P."/>
        </authorList>
    </citation>
    <scope>NUCLEOTIDE SEQUENCE</scope>
</reference>
<dbReference type="SUPFAM" id="SSF47986">
    <property type="entry name" value="DEATH domain"/>
    <property type="match status" value="1"/>
</dbReference>
<evidence type="ECO:0008006" key="4">
    <source>
        <dbReference type="Google" id="ProtNLM"/>
    </source>
</evidence>
<dbReference type="Gene3D" id="1.10.533.10">
    <property type="entry name" value="Death Domain, Fas"/>
    <property type="match status" value="1"/>
</dbReference>
<feature type="non-terminal residue" evidence="2">
    <location>
        <position position="345"/>
    </location>
</feature>
<proteinExistence type="predicted"/>
<sequence length="345" mass="39231">MSEAPAVDETLESDDVTEILDELVEAQNHSYVLGLKLLPQYEVEAIHCRYQDPLDRLLHILFVFTRQIQPRPTWRVIVEALRSPSVNLPALAARVEAVHFLDSTATRDVVPKTTGAPEIDEMFKSDDVSDILYELVEAQNHSYVLGLKLLPQHEVEAIHRQYQDPKERLLHILLFFTRQIQPRPTWRVIVEALRSHSVNLPRLAARVEAAHFPDSTATRDVVPETTTESAVNTTAADEDEVKPKPFSHLNPANREKPTLPTLLKLKVPSEVGTKYFTFGVLLLDDMTGKRVESIRYECHDSPERIIQMILGEWLEGKGLPVTWQSLIKSLRDTELFALADKIQQS</sequence>
<feature type="region of interest" description="Disordered" evidence="1">
    <location>
        <begin position="233"/>
        <end position="253"/>
    </location>
</feature>
<keyword evidence="3" id="KW-1185">Reference proteome</keyword>
<dbReference type="AlphaFoldDB" id="A0AA35RXS3"/>
<organism evidence="2 3">
    <name type="scientific">Geodia barretti</name>
    <name type="common">Barrett's horny sponge</name>
    <dbReference type="NCBI Taxonomy" id="519541"/>
    <lineage>
        <taxon>Eukaryota</taxon>
        <taxon>Metazoa</taxon>
        <taxon>Porifera</taxon>
        <taxon>Demospongiae</taxon>
        <taxon>Heteroscleromorpha</taxon>
        <taxon>Tetractinellida</taxon>
        <taxon>Astrophorina</taxon>
        <taxon>Geodiidae</taxon>
        <taxon>Geodia</taxon>
    </lineage>
</organism>
<accession>A0AA35RXS3</accession>
<gene>
    <name evidence="2" type="ORF">GBAR_LOCUS11514</name>
</gene>
<evidence type="ECO:0000313" key="3">
    <source>
        <dbReference type="Proteomes" id="UP001174909"/>
    </source>
</evidence>
<dbReference type="Proteomes" id="UP001174909">
    <property type="component" value="Unassembled WGS sequence"/>
</dbReference>
<protein>
    <recommendedName>
        <fullName evidence="4">Death domain-containing protein</fullName>
    </recommendedName>
</protein>
<evidence type="ECO:0000256" key="1">
    <source>
        <dbReference type="SAM" id="MobiDB-lite"/>
    </source>
</evidence>